<dbReference type="Proteomes" id="UP001597231">
    <property type="component" value="Unassembled WGS sequence"/>
</dbReference>
<accession>A0ABW3U048</accession>
<dbReference type="RefSeq" id="WP_381481355.1">
    <property type="nucleotide sequence ID" value="NZ_JBHTLT010000106.1"/>
</dbReference>
<proteinExistence type="predicted"/>
<gene>
    <name evidence="1" type="ORF">ACFQ38_13015</name>
</gene>
<evidence type="ECO:0000313" key="1">
    <source>
        <dbReference type="EMBL" id="MFD1206012.1"/>
    </source>
</evidence>
<protein>
    <submittedName>
        <fullName evidence="1">Uncharacterized protein</fullName>
    </submittedName>
</protein>
<keyword evidence="2" id="KW-1185">Reference proteome</keyword>
<name>A0ABW3U048_9BACL</name>
<comment type="caution">
    <text evidence="1">The sequence shown here is derived from an EMBL/GenBank/DDBJ whole genome shotgun (WGS) entry which is preliminary data.</text>
</comment>
<organism evidence="1 2">
    <name type="scientific">Sporosarcina contaminans</name>
    <dbReference type="NCBI Taxonomy" id="633403"/>
    <lineage>
        <taxon>Bacteria</taxon>
        <taxon>Bacillati</taxon>
        <taxon>Bacillota</taxon>
        <taxon>Bacilli</taxon>
        <taxon>Bacillales</taxon>
        <taxon>Caryophanaceae</taxon>
        <taxon>Sporosarcina</taxon>
    </lineage>
</organism>
<reference evidence="2" key="1">
    <citation type="journal article" date="2019" name="Int. J. Syst. Evol. Microbiol.">
        <title>The Global Catalogue of Microorganisms (GCM) 10K type strain sequencing project: providing services to taxonomists for standard genome sequencing and annotation.</title>
        <authorList>
            <consortium name="The Broad Institute Genomics Platform"/>
            <consortium name="The Broad Institute Genome Sequencing Center for Infectious Disease"/>
            <person name="Wu L."/>
            <person name="Ma J."/>
        </authorList>
    </citation>
    <scope>NUCLEOTIDE SEQUENCE [LARGE SCALE GENOMIC DNA]</scope>
    <source>
        <strain evidence="2">CCUG 53915</strain>
    </source>
</reference>
<evidence type="ECO:0000313" key="2">
    <source>
        <dbReference type="Proteomes" id="UP001597231"/>
    </source>
</evidence>
<sequence length="52" mass="6057">MTTWHFVQVLDCFELVDEMEGNIDFIEVYSRYIVVKAGTAAEDVIHDYSLDK</sequence>
<dbReference type="EMBL" id="JBHTLT010000106">
    <property type="protein sequence ID" value="MFD1206012.1"/>
    <property type="molecule type" value="Genomic_DNA"/>
</dbReference>